<organism evidence="2 3">
    <name type="scientific">Micromonospora inositola</name>
    <dbReference type="NCBI Taxonomy" id="47865"/>
    <lineage>
        <taxon>Bacteria</taxon>
        <taxon>Bacillati</taxon>
        <taxon>Actinomycetota</taxon>
        <taxon>Actinomycetes</taxon>
        <taxon>Micromonosporales</taxon>
        <taxon>Micromonosporaceae</taxon>
        <taxon>Micromonospora</taxon>
    </lineage>
</organism>
<dbReference type="EMBL" id="LT607754">
    <property type="protein sequence ID" value="SCG53678.1"/>
    <property type="molecule type" value="Genomic_DNA"/>
</dbReference>
<protein>
    <submittedName>
        <fullName evidence="2">Uncharacterized protein</fullName>
    </submittedName>
</protein>
<dbReference type="RefSeq" id="WP_089012255.1">
    <property type="nucleotide sequence ID" value="NZ_LT607754.1"/>
</dbReference>
<dbReference type="OrthoDB" id="4320047at2"/>
<evidence type="ECO:0000256" key="1">
    <source>
        <dbReference type="SAM" id="Phobius"/>
    </source>
</evidence>
<gene>
    <name evidence="2" type="ORF">GA0070613_2309</name>
</gene>
<keyword evidence="3" id="KW-1185">Reference proteome</keyword>
<name>A0A1C5I5U6_9ACTN</name>
<keyword evidence="1" id="KW-1133">Transmembrane helix</keyword>
<feature type="transmembrane region" description="Helical" evidence="1">
    <location>
        <begin position="70"/>
        <end position="89"/>
    </location>
</feature>
<proteinExistence type="predicted"/>
<evidence type="ECO:0000313" key="2">
    <source>
        <dbReference type="EMBL" id="SCG53678.1"/>
    </source>
</evidence>
<dbReference type="Proteomes" id="UP000198221">
    <property type="component" value="Chromosome I"/>
</dbReference>
<reference evidence="3" key="1">
    <citation type="submission" date="2016-06" db="EMBL/GenBank/DDBJ databases">
        <authorList>
            <person name="Varghese N."/>
            <person name="Submissions Spin"/>
        </authorList>
    </citation>
    <scope>NUCLEOTIDE SEQUENCE [LARGE SCALE GENOMIC DNA]</scope>
    <source>
        <strain evidence="3">DSM 43819</strain>
    </source>
</reference>
<keyword evidence="1" id="KW-0472">Membrane</keyword>
<keyword evidence="1" id="KW-0812">Transmembrane</keyword>
<sequence length="153" mass="16393">MGTTEIRVHGVADRGPEAMLDRPIVSRVAGDRDAGFYQVRPGFGDPHGAGGATLEAYSWSRLAGGTATRTFSLVLLLPFMLANIAIWMLPPGRRTGLVGKALCRLLAATLTAMYVPPKIGGHQFAPDTDFDRAVEELVRRLHPAGNVDGGLRE</sequence>
<accession>A0A1C5I5U6</accession>
<evidence type="ECO:0000313" key="3">
    <source>
        <dbReference type="Proteomes" id="UP000198221"/>
    </source>
</evidence>
<dbReference type="AlphaFoldDB" id="A0A1C5I5U6"/>